<organism evidence="1 2">
    <name type="scientific">Linum trigynum</name>
    <dbReference type="NCBI Taxonomy" id="586398"/>
    <lineage>
        <taxon>Eukaryota</taxon>
        <taxon>Viridiplantae</taxon>
        <taxon>Streptophyta</taxon>
        <taxon>Embryophyta</taxon>
        <taxon>Tracheophyta</taxon>
        <taxon>Spermatophyta</taxon>
        <taxon>Magnoliopsida</taxon>
        <taxon>eudicotyledons</taxon>
        <taxon>Gunneridae</taxon>
        <taxon>Pentapetalae</taxon>
        <taxon>rosids</taxon>
        <taxon>fabids</taxon>
        <taxon>Malpighiales</taxon>
        <taxon>Linaceae</taxon>
        <taxon>Linum</taxon>
    </lineage>
</organism>
<keyword evidence="2" id="KW-1185">Reference proteome</keyword>
<evidence type="ECO:0000313" key="2">
    <source>
        <dbReference type="Proteomes" id="UP001497516"/>
    </source>
</evidence>
<proteinExistence type="predicted"/>
<reference evidence="1 2" key="1">
    <citation type="submission" date="2024-04" db="EMBL/GenBank/DDBJ databases">
        <authorList>
            <person name="Fracassetti M."/>
        </authorList>
    </citation>
    <scope>NUCLEOTIDE SEQUENCE [LARGE SCALE GENOMIC DNA]</scope>
</reference>
<evidence type="ECO:0000313" key="1">
    <source>
        <dbReference type="EMBL" id="CAL1404054.1"/>
    </source>
</evidence>
<dbReference type="Proteomes" id="UP001497516">
    <property type="component" value="Chromosome 7"/>
</dbReference>
<sequence length="72" mass="8170">MVSEPVVAGRSRVRIPMTSFGKHMYSRVQNMWKRKSPYGLTGFRLRGRVSVVVYDPRLNLSQQLELLGSTGS</sequence>
<protein>
    <submittedName>
        <fullName evidence="1">Uncharacterized protein</fullName>
    </submittedName>
</protein>
<name>A0AAV2G0A9_9ROSI</name>
<dbReference type="EMBL" id="OZ034820">
    <property type="protein sequence ID" value="CAL1404054.1"/>
    <property type="molecule type" value="Genomic_DNA"/>
</dbReference>
<dbReference type="AlphaFoldDB" id="A0AAV2G0A9"/>
<gene>
    <name evidence="1" type="ORF">LTRI10_LOCUS43940</name>
</gene>
<accession>A0AAV2G0A9</accession>